<dbReference type="EMBL" id="ML179295">
    <property type="protein sequence ID" value="THU91857.1"/>
    <property type="molecule type" value="Genomic_DNA"/>
</dbReference>
<evidence type="ECO:0000313" key="1">
    <source>
        <dbReference type="EMBL" id="THU91857.1"/>
    </source>
</evidence>
<dbReference type="AlphaFoldDB" id="A0A4S8LR15"/>
<dbReference type="OrthoDB" id="10554284at2759"/>
<evidence type="ECO:0000313" key="2">
    <source>
        <dbReference type="Proteomes" id="UP000297245"/>
    </source>
</evidence>
<name>A0A4S8LR15_DENBC</name>
<organism evidence="1 2">
    <name type="scientific">Dendrothele bispora (strain CBS 962.96)</name>
    <dbReference type="NCBI Taxonomy" id="1314807"/>
    <lineage>
        <taxon>Eukaryota</taxon>
        <taxon>Fungi</taxon>
        <taxon>Dikarya</taxon>
        <taxon>Basidiomycota</taxon>
        <taxon>Agaricomycotina</taxon>
        <taxon>Agaricomycetes</taxon>
        <taxon>Agaricomycetidae</taxon>
        <taxon>Agaricales</taxon>
        <taxon>Agaricales incertae sedis</taxon>
        <taxon>Dendrothele</taxon>
    </lineage>
</organism>
<sequence length="245" mass="27153">MRPCSTLAFGQCSSFIHQCKTAPGGDTTTFNGYDIKATRPVAVIHRWYPLAREMEHNRQDFLKATNDVMFLKQMTIIFCAFSYKTQGKMLTMTEYLTTMVSTTGSHIYFNAISVIASASTFVRHGNFFFGEVKTWSSISDLLHRVLATVINSPALNDPLSLEKEPSDLFAEFTMKIGQNRVPVNLTIGITHIRITSLRAVNVSPGIACKSTDIILLADVTDVYNVQTGQQTSVHIVGKDASHAFC</sequence>
<proteinExistence type="predicted"/>
<reference evidence="1 2" key="1">
    <citation type="journal article" date="2019" name="Nat. Ecol. Evol.">
        <title>Megaphylogeny resolves global patterns of mushroom evolution.</title>
        <authorList>
            <person name="Varga T."/>
            <person name="Krizsan K."/>
            <person name="Foldi C."/>
            <person name="Dima B."/>
            <person name="Sanchez-Garcia M."/>
            <person name="Sanchez-Ramirez S."/>
            <person name="Szollosi G.J."/>
            <person name="Szarkandi J.G."/>
            <person name="Papp V."/>
            <person name="Albert L."/>
            <person name="Andreopoulos W."/>
            <person name="Angelini C."/>
            <person name="Antonin V."/>
            <person name="Barry K.W."/>
            <person name="Bougher N.L."/>
            <person name="Buchanan P."/>
            <person name="Buyck B."/>
            <person name="Bense V."/>
            <person name="Catcheside P."/>
            <person name="Chovatia M."/>
            <person name="Cooper J."/>
            <person name="Damon W."/>
            <person name="Desjardin D."/>
            <person name="Finy P."/>
            <person name="Geml J."/>
            <person name="Haridas S."/>
            <person name="Hughes K."/>
            <person name="Justo A."/>
            <person name="Karasinski D."/>
            <person name="Kautmanova I."/>
            <person name="Kiss B."/>
            <person name="Kocsube S."/>
            <person name="Kotiranta H."/>
            <person name="LaButti K.M."/>
            <person name="Lechner B.E."/>
            <person name="Liimatainen K."/>
            <person name="Lipzen A."/>
            <person name="Lukacs Z."/>
            <person name="Mihaltcheva S."/>
            <person name="Morgado L.N."/>
            <person name="Niskanen T."/>
            <person name="Noordeloos M.E."/>
            <person name="Ohm R.A."/>
            <person name="Ortiz-Santana B."/>
            <person name="Ovrebo C."/>
            <person name="Racz N."/>
            <person name="Riley R."/>
            <person name="Savchenko A."/>
            <person name="Shiryaev A."/>
            <person name="Soop K."/>
            <person name="Spirin V."/>
            <person name="Szebenyi C."/>
            <person name="Tomsovsky M."/>
            <person name="Tulloss R.E."/>
            <person name="Uehling J."/>
            <person name="Grigoriev I.V."/>
            <person name="Vagvolgyi C."/>
            <person name="Papp T."/>
            <person name="Martin F.M."/>
            <person name="Miettinen O."/>
            <person name="Hibbett D.S."/>
            <person name="Nagy L.G."/>
        </authorList>
    </citation>
    <scope>NUCLEOTIDE SEQUENCE [LARGE SCALE GENOMIC DNA]</scope>
    <source>
        <strain evidence="1 2">CBS 962.96</strain>
    </source>
</reference>
<dbReference type="Proteomes" id="UP000297245">
    <property type="component" value="Unassembled WGS sequence"/>
</dbReference>
<accession>A0A4S8LR15</accession>
<keyword evidence="2" id="KW-1185">Reference proteome</keyword>
<gene>
    <name evidence="1" type="ORF">K435DRAFT_800937</name>
</gene>
<protein>
    <submittedName>
        <fullName evidence="1">Uncharacterized protein</fullName>
    </submittedName>
</protein>